<keyword evidence="1" id="KW-0472">Membrane</keyword>
<protein>
    <submittedName>
        <fullName evidence="1">Transmembrane protein, putative</fullName>
    </submittedName>
</protein>
<gene>
    <name evidence="1" type="ordered locus">MTR_4g115140</name>
</gene>
<dbReference type="EnsemblPlants" id="AES91588">
    <property type="protein sequence ID" value="AES91588"/>
    <property type="gene ID" value="MTR_4g115140"/>
</dbReference>
<reference evidence="2" key="3">
    <citation type="submission" date="2015-04" db="UniProtKB">
        <authorList>
            <consortium name="EnsemblPlants"/>
        </authorList>
    </citation>
    <scope>IDENTIFICATION</scope>
    <source>
        <strain evidence="2">cv. Jemalong A17</strain>
    </source>
</reference>
<dbReference type="Proteomes" id="UP000002051">
    <property type="component" value="Chromosome 4"/>
</dbReference>
<reference evidence="1 3" key="2">
    <citation type="journal article" date="2014" name="BMC Genomics">
        <title>An improved genome release (version Mt4.0) for the model legume Medicago truncatula.</title>
        <authorList>
            <person name="Tang H."/>
            <person name="Krishnakumar V."/>
            <person name="Bidwell S."/>
            <person name="Rosen B."/>
            <person name="Chan A."/>
            <person name="Zhou S."/>
            <person name="Gentzbittel L."/>
            <person name="Childs K.L."/>
            <person name="Yandell M."/>
            <person name="Gundlach H."/>
            <person name="Mayer K.F."/>
            <person name="Schwartz D.C."/>
            <person name="Town C.D."/>
        </authorList>
    </citation>
    <scope>GENOME REANNOTATION</scope>
    <source>
        <strain evidence="2 3">cv. Jemalong A17</strain>
    </source>
</reference>
<organism evidence="1 3">
    <name type="scientific">Medicago truncatula</name>
    <name type="common">Barrel medic</name>
    <name type="synonym">Medicago tribuloides</name>
    <dbReference type="NCBI Taxonomy" id="3880"/>
    <lineage>
        <taxon>Eukaryota</taxon>
        <taxon>Viridiplantae</taxon>
        <taxon>Streptophyta</taxon>
        <taxon>Embryophyta</taxon>
        <taxon>Tracheophyta</taxon>
        <taxon>Spermatophyta</taxon>
        <taxon>Magnoliopsida</taxon>
        <taxon>eudicotyledons</taxon>
        <taxon>Gunneridae</taxon>
        <taxon>Pentapetalae</taxon>
        <taxon>rosids</taxon>
        <taxon>fabids</taxon>
        <taxon>Fabales</taxon>
        <taxon>Fabaceae</taxon>
        <taxon>Papilionoideae</taxon>
        <taxon>50 kb inversion clade</taxon>
        <taxon>NPAAA clade</taxon>
        <taxon>Hologalegina</taxon>
        <taxon>IRL clade</taxon>
        <taxon>Trifolieae</taxon>
        <taxon>Medicago</taxon>
    </lineage>
</organism>
<reference evidence="1 3" key="1">
    <citation type="journal article" date="2011" name="Nature">
        <title>The Medicago genome provides insight into the evolution of rhizobial symbioses.</title>
        <authorList>
            <person name="Young N.D."/>
            <person name="Debelle F."/>
            <person name="Oldroyd G.E."/>
            <person name="Geurts R."/>
            <person name="Cannon S.B."/>
            <person name="Udvardi M.K."/>
            <person name="Benedito V.A."/>
            <person name="Mayer K.F."/>
            <person name="Gouzy J."/>
            <person name="Schoof H."/>
            <person name="Van de Peer Y."/>
            <person name="Proost S."/>
            <person name="Cook D.R."/>
            <person name="Meyers B.C."/>
            <person name="Spannagl M."/>
            <person name="Cheung F."/>
            <person name="De Mita S."/>
            <person name="Krishnakumar V."/>
            <person name="Gundlach H."/>
            <person name="Zhou S."/>
            <person name="Mudge J."/>
            <person name="Bharti A.K."/>
            <person name="Murray J.D."/>
            <person name="Naoumkina M.A."/>
            <person name="Rosen B."/>
            <person name="Silverstein K.A."/>
            <person name="Tang H."/>
            <person name="Rombauts S."/>
            <person name="Zhao P.X."/>
            <person name="Zhou P."/>
            <person name="Barbe V."/>
            <person name="Bardou P."/>
            <person name="Bechner M."/>
            <person name="Bellec A."/>
            <person name="Berger A."/>
            <person name="Berges H."/>
            <person name="Bidwell S."/>
            <person name="Bisseling T."/>
            <person name="Choisne N."/>
            <person name="Couloux A."/>
            <person name="Denny R."/>
            <person name="Deshpande S."/>
            <person name="Dai X."/>
            <person name="Doyle J.J."/>
            <person name="Dudez A.M."/>
            <person name="Farmer A.D."/>
            <person name="Fouteau S."/>
            <person name="Franken C."/>
            <person name="Gibelin C."/>
            <person name="Gish J."/>
            <person name="Goldstein S."/>
            <person name="Gonzalez A.J."/>
            <person name="Green P.J."/>
            <person name="Hallab A."/>
            <person name="Hartog M."/>
            <person name="Hua A."/>
            <person name="Humphray S.J."/>
            <person name="Jeong D.H."/>
            <person name="Jing Y."/>
            <person name="Jocker A."/>
            <person name="Kenton S.M."/>
            <person name="Kim D.J."/>
            <person name="Klee K."/>
            <person name="Lai H."/>
            <person name="Lang C."/>
            <person name="Lin S."/>
            <person name="Macmil S.L."/>
            <person name="Magdelenat G."/>
            <person name="Matthews L."/>
            <person name="McCorrison J."/>
            <person name="Monaghan E.L."/>
            <person name="Mun J.H."/>
            <person name="Najar F.Z."/>
            <person name="Nicholson C."/>
            <person name="Noirot C."/>
            <person name="O'Bleness M."/>
            <person name="Paule C.R."/>
            <person name="Poulain J."/>
            <person name="Prion F."/>
            <person name="Qin B."/>
            <person name="Qu C."/>
            <person name="Retzel E.F."/>
            <person name="Riddle C."/>
            <person name="Sallet E."/>
            <person name="Samain S."/>
            <person name="Samson N."/>
            <person name="Sanders I."/>
            <person name="Saurat O."/>
            <person name="Scarpelli C."/>
            <person name="Schiex T."/>
            <person name="Segurens B."/>
            <person name="Severin A.J."/>
            <person name="Sherrier D.J."/>
            <person name="Shi R."/>
            <person name="Sims S."/>
            <person name="Singer S.R."/>
            <person name="Sinharoy S."/>
            <person name="Sterck L."/>
            <person name="Viollet A."/>
            <person name="Wang B.B."/>
            <person name="Wang K."/>
            <person name="Wang M."/>
            <person name="Wang X."/>
            <person name="Warfsmann J."/>
            <person name="Weissenbach J."/>
            <person name="White D.D."/>
            <person name="White J.D."/>
            <person name="Wiley G.B."/>
            <person name="Wincker P."/>
            <person name="Xing Y."/>
            <person name="Yang L."/>
            <person name="Yao Z."/>
            <person name="Ying F."/>
            <person name="Zhai J."/>
            <person name="Zhou L."/>
            <person name="Zuber A."/>
            <person name="Denarie J."/>
            <person name="Dixon R.A."/>
            <person name="May G.D."/>
            <person name="Schwartz D.C."/>
            <person name="Rogers J."/>
            <person name="Quetier F."/>
            <person name="Town C.D."/>
            <person name="Roe B.A."/>
        </authorList>
    </citation>
    <scope>NUCLEOTIDE SEQUENCE [LARGE SCALE GENOMIC DNA]</scope>
    <source>
        <strain evidence="1">A17</strain>
        <strain evidence="2 3">cv. Jemalong A17</strain>
    </source>
</reference>
<dbReference type="PaxDb" id="3880-AES91588"/>
<evidence type="ECO:0000313" key="3">
    <source>
        <dbReference type="Proteomes" id="UP000002051"/>
    </source>
</evidence>
<keyword evidence="1" id="KW-0812">Transmembrane</keyword>
<sequence length="72" mass="8195">MTNIVYVAVSMHYIPVILNLISHAQCHFSRSCLNQEAIYSKLMFDFIALGLKRIRKQLAEAATVLLDLETKV</sequence>
<dbReference type="AlphaFoldDB" id="G7JE80"/>
<accession>G7JE80</accession>
<proteinExistence type="predicted"/>
<dbReference type="EMBL" id="CM001220">
    <property type="protein sequence ID" value="AES91588.1"/>
    <property type="molecule type" value="Genomic_DNA"/>
</dbReference>
<evidence type="ECO:0000313" key="1">
    <source>
        <dbReference type="EMBL" id="AES91588.1"/>
    </source>
</evidence>
<keyword evidence="3" id="KW-1185">Reference proteome</keyword>
<name>G7JE80_MEDTR</name>
<dbReference type="HOGENOM" id="CLU_2725993_0_0_1"/>
<evidence type="ECO:0000313" key="2">
    <source>
        <dbReference type="EnsemblPlants" id="AES91588"/>
    </source>
</evidence>